<evidence type="ECO:0000256" key="5">
    <source>
        <dbReference type="SAM" id="MobiDB-lite"/>
    </source>
</evidence>
<dbReference type="InterPro" id="IPR001005">
    <property type="entry name" value="SANT/Myb"/>
</dbReference>
<dbReference type="Pfam" id="PF13921">
    <property type="entry name" value="Myb_DNA-bind_6"/>
    <property type="match status" value="1"/>
</dbReference>
<dbReference type="GO" id="GO:0001006">
    <property type="term" value="F:RNA polymerase III type 3 promoter sequence-specific DNA binding"/>
    <property type="evidence" value="ECO:0007669"/>
    <property type="project" value="TreeGrafter"/>
</dbReference>
<feature type="compositionally biased region" description="Low complexity" evidence="5">
    <location>
        <begin position="141"/>
        <end position="156"/>
    </location>
</feature>
<dbReference type="OrthoDB" id="2143914at2759"/>
<feature type="domain" description="HTH myb-type" evidence="7">
    <location>
        <begin position="78"/>
        <end position="133"/>
    </location>
</feature>
<dbReference type="Gene3D" id="1.10.10.60">
    <property type="entry name" value="Homeodomain-like"/>
    <property type="match status" value="2"/>
</dbReference>
<comment type="caution">
    <text evidence="8">The sequence shown here is derived from an EMBL/GenBank/DDBJ whole genome shotgun (WGS) entry which is preliminary data.</text>
</comment>
<name>A0A1J4KXY3_9EUKA</name>
<feature type="domain" description="HTH myb-type" evidence="7">
    <location>
        <begin position="27"/>
        <end position="77"/>
    </location>
</feature>
<dbReference type="SUPFAM" id="SSF46689">
    <property type="entry name" value="Homeodomain-like"/>
    <property type="match status" value="2"/>
</dbReference>
<sequence length="234" mass="26644">MLMTHSIHAQAPSNATTFESSIECPFRRKTRQWTPEEDERLRAATAILGTTKWQIIAQFVGNGRNQSQCSQRWQRVLDPKLKKTHWTEDEDAKLEQLIKEHGTQRWMKIASIFGDRSDVQCRYRYQQLRRSSSKFNHLDGSSSDASENSESSSNSSPEITPKNDLASFCNSFGVDLPIIDINKLGKSCQIDSNGKNSCNITDIRGENGQQRFMLPSISLIFQDLGLPENQLLYI</sequence>
<evidence type="ECO:0008006" key="10">
    <source>
        <dbReference type="Google" id="ProtNLM"/>
    </source>
</evidence>
<evidence type="ECO:0000313" key="9">
    <source>
        <dbReference type="Proteomes" id="UP000179807"/>
    </source>
</evidence>
<dbReference type="InterPro" id="IPR017930">
    <property type="entry name" value="Myb_dom"/>
</dbReference>
<dbReference type="GO" id="GO:0042796">
    <property type="term" value="P:snRNA transcription by RNA polymerase III"/>
    <property type="evidence" value="ECO:0007669"/>
    <property type="project" value="TreeGrafter"/>
</dbReference>
<dbReference type="GO" id="GO:0042795">
    <property type="term" value="P:snRNA transcription by RNA polymerase II"/>
    <property type="evidence" value="ECO:0007669"/>
    <property type="project" value="TreeGrafter"/>
</dbReference>
<gene>
    <name evidence="8" type="ORF">TRFO_13427</name>
</gene>
<dbReference type="PROSITE" id="PS50090">
    <property type="entry name" value="MYB_LIKE"/>
    <property type="match status" value="2"/>
</dbReference>
<dbReference type="PANTHER" id="PTHR46621">
    <property type="entry name" value="SNRNA-ACTIVATING PROTEIN COMPLEX SUBUNIT 4"/>
    <property type="match status" value="1"/>
</dbReference>
<dbReference type="CDD" id="cd00167">
    <property type="entry name" value="SANT"/>
    <property type="match status" value="2"/>
</dbReference>
<evidence type="ECO:0000256" key="4">
    <source>
        <dbReference type="ARBA" id="ARBA00023242"/>
    </source>
</evidence>
<dbReference type="RefSeq" id="XP_068369243.1">
    <property type="nucleotide sequence ID" value="XM_068497238.1"/>
</dbReference>
<evidence type="ECO:0000256" key="3">
    <source>
        <dbReference type="ARBA" id="ARBA00023163"/>
    </source>
</evidence>
<dbReference type="GeneID" id="94831942"/>
<accession>A0A1J4KXY3</accession>
<feature type="domain" description="Myb-like" evidence="6">
    <location>
        <begin position="33"/>
        <end position="77"/>
    </location>
</feature>
<dbReference type="PROSITE" id="PS51294">
    <property type="entry name" value="HTH_MYB"/>
    <property type="match status" value="2"/>
</dbReference>
<dbReference type="GO" id="GO:0000978">
    <property type="term" value="F:RNA polymerase II cis-regulatory region sequence-specific DNA binding"/>
    <property type="evidence" value="ECO:0007669"/>
    <property type="project" value="TreeGrafter"/>
</dbReference>
<evidence type="ECO:0000256" key="2">
    <source>
        <dbReference type="ARBA" id="ARBA00023125"/>
    </source>
</evidence>
<evidence type="ECO:0000259" key="6">
    <source>
        <dbReference type="PROSITE" id="PS50090"/>
    </source>
</evidence>
<keyword evidence="9" id="KW-1185">Reference proteome</keyword>
<feature type="region of interest" description="Disordered" evidence="5">
    <location>
        <begin position="134"/>
        <end position="160"/>
    </location>
</feature>
<dbReference type="AlphaFoldDB" id="A0A1J4KXY3"/>
<evidence type="ECO:0000256" key="1">
    <source>
        <dbReference type="ARBA" id="ARBA00023015"/>
    </source>
</evidence>
<dbReference type="GO" id="GO:0019185">
    <property type="term" value="C:snRNA-activating protein complex"/>
    <property type="evidence" value="ECO:0007669"/>
    <property type="project" value="TreeGrafter"/>
</dbReference>
<keyword evidence="2" id="KW-0238">DNA-binding</keyword>
<dbReference type="PANTHER" id="PTHR46621:SF1">
    <property type="entry name" value="SNRNA-ACTIVATING PROTEIN COMPLEX SUBUNIT 4"/>
    <property type="match status" value="1"/>
</dbReference>
<keyword evidence="4" id="KW-0539">Nucleus</keyword>
<proteinExistence type="predicted"/>
<evidence type="ECO:0000259" key="7">
    <source>
        <dbReference type="PROSITE" id="PS51294"/>
    </source>
</evidence>
<dbReference type="SMART" id="SM00717">
    <property type="entry name" value="SANT"/>
    <property type="match status" value="2"/>
</dbReference>
<keyword evidence="1" id="KW-0805">Transcription regulation</keyword>
<evidence type="ECO:0000313" key="8">
    <source>
        <dbReference type="EMBL" id="OHT16107.1"/>
    </source>
</evidence>
<reference evidence="8" key="1">
    <citation type="submission" date="2016-10" db="EMBL/GenBank/DDBJ databases">
        <authorList>
            <person name="Benchimol M."/>
            <person name="Almeida L.G."/>
            <person name="Vasconcelos A.T."/>
            <person name="Perreira-Neves A."/>
            <person name="Rosa I.A."/>
            <person name="Tasca T."/>
            <person name="Bogo M.R."/>
            <person name="de Souza W."/>
        </authorList>
    </citation>
    <scope>NUCLEOTIDE SEQUENCE [LARGE SCALE GENOMIC DNA]</scope>
    <source>
        <strain evidence="8">K</strain>
    </source>
</reference>
<dbReference type="InterPro" id="IPR009057">
    <property type="entry name" value="Homeodomain-like_sf"/>
</dbReference>
<dbReference type="InterPro" id="IPR051575">
    <property type="entry name" value="Myb-like_DNA-bd"/>
</dbReference>
<dbReference type="EMBL" id="MLAK01000145">
    <property type="protein sequence ID" value="OHT16107.1"/>
    <property type="molecule type" value="Genomic_DNA"/>
</dbReference>
<dbReference type="VEuPathDB" id="TrichDB:TRFO_13427"/>
<protein>
    <recommendedName>
        <fullName evidence="10">Myb-like DNA-binding domain containing protein</fullName>
    </recommendedName>
</protein>
<dbReference type="Proteomes" id="UP000179807">
    <property type="component" value="Unassembled WGS sequence"/>
</dbReference>
<organism evidence="8 9">
    <name type="scientific">Tritrichomonas foetus</name>
    <dbReference type="NCBI Taxonomy" id="1144522"/>
    <lineage>
        <taxon>Eukaryota</taxon>
        <taxon>Metamonada</taxon>
        <taxon>Parabasalia</taxon>
        <taxon>Tritrichomonadida</taxon>
        <taxon>Tritrichomonadidae</taxon>
        <taxon>Tritrichomonas</taxon>
    </lineage>
</organism>
<keyword evidence="3" id="KW-0804">Transcription</keyword>
<feature type="domain" description="Myb-like" evidence="6">
    <location>
        <begin position="78"/>
        <end position="129"/>
    </location>
</feature>